<dbReference type="GO" id="GO:0050661">
    <property type="term" value="F:NADP binding"/>
    <property type="evidence" value="ECO:0007669"/>
    <property type="project" value="InterPro"/>
</dbReference>
<dbReference type="Proteomes" id="UP000076761">
    <property type="component" value="Unassembled WGS sequence"/>
</dbReference>
<dbReference type="GO" id="GO:0004499">
    <property type="term" value="F:N,N-dimethylaniline monooxygenase activity"/>
    <property type="evidence" value="ECO:0007669"/>
    <property type="project" value="InterPro"/>
</dbReference>
<evidence type="ECO:0000256" key="5">
    <source>
        <dbReference type="ARBA" id="ARBA00023002"/>
    </source>
</evidence>
<keyword evidence="3" id="KW-0274">FAD</keyword>
<evidence type="ECO:0000256" key="2">
    <source>
        <dbReference type="ARBA" id="ARBA00022630"/>
    </source>
</evidence>
<dbReference type="InterPro" id="IPR000960">
    <property type="entry name" value="Flavin_mOase"/>
</dbReference>
<dbReference type="Pfam" id="PF00743">
    <property type="entry name" value="FMO-like"/>
    <property type="match status" value="1"/>
</dbReference>
<dbReference type="InParanoid" id="A0A165QCF8"/>
<dbReference type="Gene3D" id="3.50.50.60">
    <property type="entry name" value="FAD/NAD(P)-binding domain"/>
    <property type="match status" value="1"/>
</dbReference>
<name>A0A165QCF8_9AGAM</name>
<gene>
    <name evidence="7" type="ORF">NEOLEDRAFT_1138384</name>
</gene>
<dbReference type="InterPro" id="IPR050346">
    <property type="entry name" value="FMO-like"/>
</dbReference>
<dbReference type="PRINTS" id="PR00370">
    <property type="entry name" value="FMOXYGENASE"/>
</dbReference>
<proteinExistence type="inferred from homology"/>
<evidence type="ECO:0000256" key="1">
    <source>
        <dbReference type="ARBA" id="ARBA00009183"/>
    </source>
</evidence>
<dbReference type="InterPro" id="IPR036188">
    <property type="entry name" value="FAD/NAD-bd_sf"/>
</dbReference>
<dbReference type="InterPro" id="IPR045632">
    <property type="entry name" value="DUF6314"/>
</dbReference>
<evidence type="ECO:0000259" key="6">
    <source>
        <dbReference type="Pfam" id="PF19834"/>
    </source>
</evidence>
<dbReference type="OrthoDB" id="66881at2759"/>
<evidence type="ECO:0000256" key="4">
    <source>
        <dbReference type="ARBA" id="ARBA00022857"/>
    </source>
</evidence>
<keyword evidence="8" id="KW-1185">Reference proteome</keyword>
<reference evidence="7 8" key="1">
    <citation type="journal article" date="2016" name="Mol. Biol. Evol.">
        <title>Comparative Genomics of Early-Diverging Mushroom-Forming Fungi Provides Insights into the Origins of Lignocellulose Decay Capabilities.</title>
        <authorList>
            <person name="Nagy L.G."/>
            <person name="Riley R."/>
            <person name="Tritt A."/>
            <person name="Adam C."/>
            <person name="Daum C."/>
            <person name="Floudas D."/>
            <person name="Sun H."/>
            <person name="Yadav J.S."/>
            <person name="Pangilinan J."/>
            <person name="Larsson K.H."/>
            <person name="Matsuura K."/>
            <person name="Barry K."/>
            <person name="Labutti K."/>
            <person name="Kuo R."/>
            <person name="Ohm R.A."/>
            <person name="Bhattacharya S.S."/>
            <person name="Shirouzu T."/>
            <person name="Yoshinaga Y."/>
            <person name="Martin F.M."/>
            <person name="Grigoriev I.V."/>
            <person name="Hibbett D.S."/>
        </authorList>
    </citation>
    <scope>NUCLEOTIDE SEQUENCE [LARGE SCALE GENOMIC DNA]</scope>
    <source>
        <strain evidence="7 8">HHB14362 ss-1</strain>
    </source>
</reference>
<dbReference type="Pfam" id="PF19834">
    <property type="entry name" value="DUF6314"/>
    <property type="match status" value="1"/>
</dbReference>
<evidence type="ECO:0000313" key="7">
    <source>
        <dbReference type="EMBL" id="KZT22227.1"/>
    </source>
</evidence>
<dbReference type="InterPro" id="IPR020946">
    <property type="entry name" value="Flavin_mOase-like"/>
</dbReference>
<keyword evidence="4" id="KW-0521">NADP</keyword>
<feature type="domain" description="DUF6314" evidence="6">
    <location>
        <begin position="520"/>
        <end position="701"/>
    </location>
</feature>
<sequence length="703" mass="78683">MSEAVITTKVAIIGGGIAGIAAYRHLTAYPSIRATIFESSTSLGSLWSGDHRFHRPDLSTNVSRHTVAFSDMPWSPQQVKVHGKSLFPYSADVGDYLHRYAHQYVRNEDVKLGAIVENIRFDDEKWIVQIRSAAGDSQEAYFDFVILASGTFTTPYIPHVPGAAESRIPIIHSANFPAPETFQGKTALVIGGSLSGVEISGMLAPYAKEVHHVHKHPFYPLARNVSNGDTAGKGRPTFLPTDIVFNRRSVRETMEERTRPTREANKMFHSFLSSVCPSHPFPADSDEPSRVGISDMYLPGVRSGVIHSHLAKLESVDPETGTAYLSSGEEISSVDVIIFGTGYTTSLPYLPSSEKAALEYESDNRSVPFLSHHLVLHPDLPRAGFVGLYRGPYFAISEMQAQYLAALIAGEKEWPSEKEMRGGVERERQIREYARDGRCQYPHDDYGGLVETYARLLDRPSPTLQASEVEPAVADQILPVNYPRQRTADVRAAEADMLETLRLSRSGVWVLRAVFWSWGGRWRVKRVIRHSTPAAGNETFDGWATFHVRPPSAISVAHAKPGAVEPERGVLEYLYEETGTSTTATSISSPARKKYIYRYNPVTDAISVWFVKEGASGKEEIESWFHDIVLSDTENDAEQYFKDHEEFGGWLARGDERFCAPDVYKPFYRFCFKRGEVQQFGIGYDVRGPEKNHVSETWYERAE</sequence>
<accession>A0A165QCF8</accession>
<dbReference type="STRING" id="1314782.A0A165QCF8"/>
<dbReference type="AlphaFoldDB" id="A0A165QCF8"/>
<evidence type="ECO:0000256" key="3">
    <source>
        <dbReference type="ARBA" id="ARBA00022827"/>
    </source>
</evidence>
<dbReference type="GO" id="GO:0050660">
    <property type="term" value="F:flavin adenine dinucleotide binding"/>
    <property type="evidence" value="ECO:0007669"/>
    <property type="project" value="InterPro"/>
</dbReference>
<protein>
    <submittedName>
        <fullName evidence="7">FAD/NAD(P)-binding domain-containing protein</fullName>
    </submittedName>
</protein>
<evidence type="ECO:0000313" key="8">
    <source>
        <dbReference type="Proteomes" id="UP000076761"/>
    </source>
</evidence>
<comment type="similarity">
    <text evidence="1">Belongs to the FMO family.</text>
</comment>
<organism evidence="7 8">
    <name type="scientific">Neolentinus lepideus HHB14362 ss-1</name>
    <dbReference type="NCBI Taxonomy" id="1314782"/>
    <lineage>
        <taxon>Eukaryota</taxon>
        <taxon>Fungi</taxon>
        <taxon>Dikarya</taxon>
        <taxon>Basidiomycota</taxon>
        <taxon>Agaricomycotina</taxon>
        <taxon>Agaricomycetes</taxon>
        <taxon>Gloeophyllales</taxon>
        <taxon>Gloeophyllaceae</taxon>
        <taxon>Neolentinus</taxon>
    </lineage>
</organism>
<keyword evidence="5" id="KW-0560">Oxidoreductase</keyword>
<dbReference type="SUPFAM" id="SSF51905">
    <property type="entry name" value="FAD/NAD(P)-binding domain"/>
    <property type="match status" value="1"/>
</dbReference>
<dbReference type="PANTHER" id="PTHR23023">
    <property type="entry name" value="DIMETHYLANILINE MONOOXYGENASE"/>
    <property type="match status" value="1"/>
</dbReference>
<keyword evidence="2" id="KW-0285">Flavoprotein</keyword>
<dbReference type="EMBL" id="KV425598">
    <property type="protein sequence ID" value="KZT22227.1"/>
    <property type="molecule type" value="Genomic_DNA"/>
</dbReference>